<name>A0A0P0N4F3_9CREN</name>
<dbReference type="EMBL" id="CP013011">
    <property type="protein sequence ID" value="ALL01451.1"/>
    <property type="molecule type" value="Genomic_DNA"/>
</dbReference>
<sequence length="96" mass="10474">MLAYSITTPTKASTRGVYGSKPRSTRYLYTLVHDGNPEEVHHTAVYAATPPTLPERVILANKGKHCQNYIANVAIDGERYGGIESGAGPLRDTTRE</sequence>
<dbReference type="RefSeq" id="WP_156328031.1">
    <property type="nucleotide sequence ID" value="NZ_CP013011.1"/>
</dbReference>
<proteinExistence type="predicted"/>
<dbReference type="AlphaFoldDB" id="A0A0P0N4F3"/>
<dbReference type="Proteomes" id="UP000058613">
    <property type="component" value="Chromosome"/>
</dbReference>
<organism evidence="1 2">
    <name type="scientific">Pyrodictium delaneyi</name>
    <dbReference type="NCBI Taxonomy" id="1273541"/>
    <lineage>
        <taxon>Archaea</taxon>
        <taxon>Thermoproteota</taxon>
        <taxon>Thermoprotei</taxon>
        <taxon>Desulfurococcales</taxon>
        <taxon>Pyrodictiaceae</taxon>
        <taxon>Pyrodictium</taxon>
    </lineage>
</organism>
<accession>A0A0P0N4F3</accession>
<dbReference type="KEGG" id="pdl:Pyrde_1405"/>
<dbReference type="GeneID" id="26099745"/>
<gene>
    <name evidence="1" type="ORF">Pyrde_1405</name>
</gene>
<evidence type="ECO:0000313" key="2">
    <source>
        <dbReference type="Proteomes" id="UP000058613"/>
    </source>
</evidence>
<reference evidence="1 2" key="1">
    <citation type="submission" date="2015-10" db="EMBL/GenBank/DDBJ databases">
        <title>Complete genome sequence of hyperthermophilic archaeon Pyrodictium delaneyi Su06.</title>
        <authorList>
            <person name="Jung J.-H."/>
            <person name="Lin J."/>
            <person name="Holden J.F."/>
            <person name="Park C.-S."/>
        </authorList>
    </citation>
    <scope>NUCLEOTIDE SEQUENCE [LARGE SCALE GENOMIC DNA]</scope>
    <source>
        <strain evidence="1 2">Su06</strain>
    </source>
</reference>
<protein>
    <submittedName>
        <fullName evidence="1">Uncharacterized protein</fullName>
    </submittedName>
</protein>
<evidence type="ECO:0000313" key="1">
    <source>
        <dbReference type="EMBL" id="ALL01451.1"/>
    </source>
</evidence>